<dbReference type="InterPro" id="IPR001173">
    <property type="entry name" value="Glyco_trans_2-like"/>
</dbReference>
<comment type="caution">
    <text evidence="5">The sequence shown here is derived from an EMBL/GenBank/DDBJ whole genome shotgun (WGS) entry which is preliminary data.</text>
</comment>
<evidence type="ECO:0000256" key="2">
    <source>
        <dbReference type="ARBA" id="ARBA00022679"/>
    </source>
</evidence>
<keyword evidence="3" id="KW-0812">Transmembrane</keyword>
<dbReference type="InterPro" id="IPR029044">
    <property type="entry name" value="Nucleotide-diphossugar_trans"/>
</dbReference>
<organism evidence="5 6">
    <name type="scientific">miscellaneous Crenarchaeota group-15 archaeon DG-45</name>
    <dbReference type="NCBI Taxonomy" id="1685127"/>
    <lineage>
        <taxon>Archaea</taxon>
        <taxon>Candidatus Bathyarchaeota</taxon>
        <taxon>MCG-15</taxon>
    </lineage>
</organism>
<feature type="transmembrane region" description="Helical" evidence="3">
    <location>
        <begin position="239"/>
        <end position="256"/>
    </location>
</feature>
<dbReference type="Proteomes" id="UP000037210">
    <property type="component" value="Unassembled WGS sequence"/>
</dbReference>
<evidence type="ECO:0000313" key="6">
    <source>
        <dbReference type="Proteomes" id="UP000037210"/>
    </source>
</evidence>
<keyword evidence="1" id="KW-0328">Glycosyltransferase</keyword>
<gene>
    <name evidence="5" type="ORF">AC482_06965</name>
</gene>
<dbReference type="Gene3D" id="3.90.550.10">
    <property type="entry name" value="Spore Coat Polysaccharide Biosynthesis Protein SpsA, Chain A"/>
    <property type="match status" value="1"/>
</dbReference>
<dbReference type="PANTHER" id="PTHR43630">
    <property type="entry name" value="POLY-BETA-1,6-N-ACETYL-D-GLUCOSAMINE SYNTHASE"/>
    <property type="match status" value="1"/>
</dbReference>
<evidence type="ECO:0000256" key="1">
    <source>
        <dbReference type="ARBA" id="ARBA00022676"/>
    </source>
</evidence>
<evidence type="ECO:0000256" key="3">
    <source>
        <dbReference type="SAM" id="Phobius"/>
    </source>
</evidence>
<name>A0A0M0BL44_9ARCH</name>
<dbReference type="SUPFAM" id="SSF53448">
    <property type="entry name" value="Nucleotide-diphospho-sugar transferases"/>
    <property type="match status" value="1"/>
</dbReference>
<feature type="domain" description="Glycosyltransferase 2-like" evidence="4">
    <location>
        <begin position="9"/>
        <end position="144"/>
    </location>
</feature>
<sequence>MNDQRYVAVTACKNEETTIGNCVRSVLGQTIKPAAYVVIDDGSTDGTPWILEAFKPRIEVISLEAGRAKTRGNHLRNLFLLAVGYASELMPDWSILLSVDADEVLFPDYVESLIRRMEDDPRLGMTSGIPISRTVGGYRKIHRASNNVWNGARLYRRACWEDIKEIPSIQGWDMWVQFEANRLGWRTRPFDGVNFLEERAWGGASLMFWIRRGFTRRLLGYSWLTHLLTCVTAVAQRPYIVGAVAFFLSYLLYGLGRREFFSPEYHVFVKGHTLDIARGWLRVSKLKEKLRGVSA</sequence>
<keyword evidence="2" id="KW-0808">Transferase</keyword>
<dbReference type="PANTHER" id="PTHR43630:SF1">
    <property type="entry name" value="POLY-BETA-1,6-N-ACETYL-D-GLUCOSAMINE SYNTHASE"/>
    <property type="match status" value="1"/>
</dbReference>
<reference evidence="5 6" key="1">
    <citation type="submission" date="2015-06" db="EMBL/GenBank/DDBJ databases">
        <title>New insights into the roles of widespread benthic archaea in carbon and nitrogen cycling.</title>
        <authorList>
            <person name="Lazar C.S."/>
            <person name="Baker B.J."/>
            <person name="Seitz K.W."/>
            <person name="Hyde A.S."/>
            <person name="Dick G.J."/>
            <person name="Hinrichs K.-U."/>
            <person name="Teske A.P."/>
        </authorList>
    </citation>
    <scope>NUCLEOTIDE SEQUENCE [LARGE SCALE GENOMIC DNA]</scope>
    <source>
        <strain evidence="5">DG-45</strain>
    </source>
</reference>
<protein>
    <recommendedName>
        <fullName evidence="4">Glycosyltransferase 2-like domain-containing protein</fullName>
    </recommendedName>
</protein>
<keyword evidence="3" id="KW-0472">Membrane</keyword>
<dbReference type="GO" id="GO:0016757">
    <property type="term" value="F:glycosyltransferase activity"/>
    <property type="evidence" value="ECO:0007669"/>
    <property type="project" value="UniProtKB-KW"/>
</dbReference>
<evidence type="ECO:0000313" key="5">
    <source>
        <dbReference type="EMBL" id="KON29268.1"/>
    </source>
</evidence>
<accession>A0A0M0BL44</accession>
<keyword evidence="3" id="KW-1133">Transmembrane helix</keyword>
<dbReference type="Pfam" id="PF00535">
    <property type="entry name" value="Glycos_transf_2"/>
    <property type="match status" value="1"/>
</dbReference>
<proteinExistence type="predicted"/>
<evidence type="ECO:0000259" key="4">
    <source>
        <dbReference type="Pfam" id="PF00535"/>
    </source>
</evidence>
<dbReference type="EMBL" id="LFWZ01000070">
    <property type="protein sequence ID" value="KON29268.1"/>
    <property type="molecule type" value="Genomic_DNA"/>
</dbReference>
<dbReference type="AlphaFoldDB" id="A0A0M0BL44"/>